<dbReference type="AlphaFoldDB" id="A0A6J7EE77"/>
<reference evidence="2" key="1">
    <citation type="submission" date="2020-05" db="EMBL/GenBank/DDBJ databases">
        <authorList>
            <person name="Chiriac C."/>
            <person name="Salcher M."/>
            <person name="Ghai R."/>
            <person name="Kavagutti S V."/>
        </authorList>
    </citation>
    <scope>NUCLEOTIDE SEQUENCE</scope>
</reference>
<accession>A0A6J7EE77</accession>
<keyword evidence="1" id="KW-0472">Membrane</keyword>
<keyword evidence="1" id="KW-0812">Transmembrane</keyword>
<feature type="transmembrane region" description="Helical" evidence="1">
    <location>
        <begin position="9"/>
        <end position="28"/>
    </location>
</feature>
<evidence type="ECO:0000256" key="1">
    <source>
        <dbReference type="SAM" id="Phobius"/>
    </source>
</evidence>
<sequence length="104" mass="11986">MDQKQKTELRIHFGLLLAEVICIPAFIFELSRALGGNTLSWAYVFEWPILGLYAIYVWRKLLCEERGEISTKPAALNEQHDQQLDEWNAYLAKVHGLPQPEGDE</sequence>
<proteinExistence type="predicted"/>
<gene>
    <name evidence="2" type="ORF">UFOPK3381_01189</name>
</gene>
<keyword evidence="1" id="KW-1133">Transmembrane helix</keyword>
<name>A0A6J7EE77_9ZZZZ</name>
<feature type="transmembrane region" description="Helical" evidence="1">
    <location>
        <begin position="40"/>
        <end position="58"/>
    </location>
</feature>
<organism evidence="2">
    <name type="scientific">freshwater metagenome</name>
    <dbReference type="NCBI Taxonomy" id="449393"/>
    <lineage>
        <taxon>unclassified sequences</taxon>
        <taxon>metagenomes</taxon>
        <taxon>ecological metagenomes</taxon>
    </lineage>
</organism>
<dbReference type="EMBL" id="CAFBLN010000075">
    <property type="protein sequence ID" value="CAB4878073.1"/>
    <property type="molecule type" value="Genomic_DNA"/>
</dbReference>
<evidence type="ECO:0000313" key="2">
    <source>
        <dbReference type="EMBL" id="CAB4878073.1"/>
    </source>
</evidence>
<protein>
    <submittedName>
        <fullName evidence="2">Unannotated protein</fullName>
    </submittedName>
</protein>